<sequence length="372" mass="43344">MSSFLKGLAKMRQKTKAVFSGVTDVIVVDQGDGKYTSTPFNVKFGKLKFLNPEKELVIETLNIREKSVIKQMNLVKLVIYINGEERNDIQFYLDDEQIGHFAYNKKEDIDELKQKYYEQTKQNIQQQQQQQLQEDKLPNYNNKFLCLSRVPTSKTIESLKLKQGQNSIVYEVECKRLGQQHIECEIFVIKQNQKIFISDIDGTITKSPTKGMILSTFGRDYTQDHICAFYNMLHQRNYLILYMSARSMVQYESTKEYLLRQQQDGIQLPPGPVFLSPQELLEAFTIEVIKKQTDILKSQMLNDLVFTIGITGTIQGGMGDRLNDIQAYKMANVQYERIFLINKKGEIVRVNNEMQEEKFTIKEIIQKMDQIF</sequence>
<name>A0A8S1V5Y6_9CILI</name>
<evidence type="ECO:0000313" key="4">
    <source>
        <dbReference type="Proteomes" id="UP000689195"/>
    </source>
</evidence>
<dbReference type="PANTHER" id="PTHR12181:SF12">
    <property type="entry name" value="PHOSPHATIDATE PHOSPHATASE"/>
    <property type="match status" value="1"/>
</dbReference>
<dbReference type="GO" id="GO:0008195">
    <property type="term" value="F:phosphatidate phosphatase activity"/>
    <property type="evidence" value="ECO:0007669"/>
    <property type="project" value="TreeGrafter"/>
</dbReference>
<dbReference type="SMART" id="SM00775">
    <property type="entry name" value="LNS2"/>
    <property type="match status" value="1"/>
</dbReference>
<comment type="similarity">
    <text evidence="1">Belongs to the lipin family.</text>
</comment>
<evidence type="ECO:0000256" key="1">
    <source>
        <dbReference type="ARBA" id="ARBA00005476"/>
    </source>
</evidence>
<dbReference type="PANTHER" id="PTHR12181">
    <property type="entry name" value="LIPIN"/>
    <property type="match status" value="1"/>
</dbReference>
<dbReference type="Pfam" id="PF04571">
    <property type="entry name" value="Lipin_N"/>
    <property type="match status" value="1"/>
</dbReference>
<dbReference type="InterPro" id="IPR013209">
    <property type="entry name" value="LNS2"/>
</dbReference>
<dbReference type="InterPro" id="IPR031315">
    <property type="entry name" value="LNS2/PITP"/>
</dbReference>
<reference evidence="3" key="1">
    <citation type="submission" date="2021-01" db="EMBL/GenBank/DDBJ databases">
        <authorList>
            <consortium name="Genoscope - CEA"/>
            <person name="William W."/>
        </authorList>
    </citation>
    <scope>NUCLEOTIDE SEQUENCE</scope>
</reference>
<comment type="caution">
    <text evidence="3">The sequence shown here is derived from an EMBL/GenBank/DDBJ whole genome shotgun (WGS) entry which is preliminary data.</text>
</comment>
<proteinExistence type="inferred from homology"/>
<dbReference type="AlphaFoldDB" id="A0A8S1V5Y6"/>
<evidence type="ECO:0000313" key="3">
    <source>
        <dbReference type="EMBL" id="CAD8171813.1"/>
    </source>
</evidence>
<dbReference type="Pfam" id="PF08235">
    <property type="entry name" value="LNS2"/>
    <property type="match status" value="1"/>
</dbReference>
<evidence type="ECO:0000259" key="2">
    <source>
        <dbReference type="SMART" id="SM00775"/>
    </source>
</evidence>
<dbReference type="Proteomes" id="UP000689195">
    <property type="component" value="Unassembled WGS sequence"/>
</dbReference>
<feature type="domain" description="LNS2/PITP" evidence="2">
    <location>
        <begin position="195"/>
        <end position="350"/>
    </location>
</feature>
<gene>
    <name evidence="3" type="ORF">PPENT_87.1.T0550226</name>
</gene>
<dbReference type="InterPro" id="IPR026058">
    <property type="entry name" value="LIPIN"/>
</dbReference>
<dbReference type="OrthoDB" id="4567at2759"/>
<keyword evidence="4" id="KW-1185">Reference proteome</keyword>
<dbReference type="EMBL" id="CAJJDO010000055">
    <property type="protein sequence ID" value="CAD8171813.1"/>
    <property type="molecule type" value="Genomic_DNA"/>
</dbReference>
<accession>A0A8S1V5Y6</accession>
<organism evidence="3 4">
    <name type="scientific">Paramecium pentaurelia</name>
    <dbReference type="NCBI Taxonomy" id="43138"/>
    <lineage>
        <taxon>Eukaryota</taxon>
        <taxon>Sar</taxon>
        <taxon>Alveolata</taxon>
        <taxon>Ciliophora</taxon>
        <taxon>Intramacronucleata</taxon>
        <taxon>Oligohymenophorea</taxon>
        <taxon>Peniculida</taxon>
        <taxon>Parameciidae</taxon>
        <taxon>Paramecium</taxon>
    </lineage>
</organism>
<protein>
    <recommendedName>
        <fullName evidence="2">LNS2/PITP domain-containing protein</fullName>
    </recommendedName>
</protein>
<dbReference type="InterPro" id="IPR007651">
    <property type="entry name" value="Lipin_N"/>
</dbReference>